<dbReference type="PATRIC" id="fig|134287.3.peg.346"/>
<dbReference type="Gene3D" id="3.90.550.10">
    <property type="entry name" value="Spore Coat Polysaccharide Biosynthesis Protein SpsA, Chain A"/>
    <property type="match status" value="1"/>
</dbReference>
<dbReference type="STRING" id="134287.A35E_00367"/>
<dbReference type="PANTHER" id="PTHR32125">
    <property type="entry name" value="2-C-METHYL-D-ERYTHRITOL 4-PHOSPHATE CYTIDYLYLTRANSFERASE, CHLOROPLASTIC"/>
    <property type="match status" value="1"/>
</dbReference>
<dbReference type="OrthoDB" id="9806837at2"/>
<sequence>MTSTSITHNPDVIGILPAAGIGRRMQTALPKQYFIIDNKTLVEHAIDSLLYHPSIREVVVVISVSDRWFHKLPVACNSRVSIVTGGSIRAESVMAALNYVKNSSVSWVLIHDAVRPCLHQDDLCRLLSITAYTEIGGLLAIPVRDTMKRSHPGSKIISNTVKREDLWHALTPQIFMRDLLINCLKRGLLERAYLTDEASALEYCGYSPLLIPGRSDNIKVTYPEDLALARFFFNQLIRSRFTCVSDTVLMYINSVETIH</sequence>
<dbReference type="EC" id="2.7.7.60" evidence="7"/>
<comment type="function">
    <text evidence="7">Catalyzes the formation of 4-diphosphocytidyl-2-C-methyl-D-erythritol from CTP and 2-C-methyl-D-erythritol 4-phosphate (MEP).</text>
</comment>
<evidence type="ECO:0000256" key="4">
    <source>
        <dbReference type="ARBA" id="ARBA00022679"/>
    </source>
</evidence>
<evidence type="ECO:0000256" key="5">
    <source>
        <dbReference type="ARBA" id="ARBA00022695"/>
    </source>
</evidence>
<feature type="site" description="Positions MEP for the nucleophilic attack" evidence="7">
    <location>
        <position position="163"/>
    </location>
</feature>
<dbReference type="EMBL" id="CP003547">
    <property type="protein sequence ID" value="AFP85663.1"/>
    <property type="molecule type" value="Genomic_DNA"/>
</dbReference>
<evidence type="ECO:0000256" key="6">
    <source>
        <dbReference type="ARBA" id="ARBA00023229"/>
    </source>
</evidence>
<comment type="catalytic activity">
    <reaction evidence="1 7">
        <text>2-C-methyl-D-erythritol 4-phosphate + CTP + H(+) = 4-CDP-2-C-methyl-D-erythritol + diphosphate</text>
        <dbReference type="Rhea" id="RHEA:13429"/>
        <dbReference type="ChEBI" id="CHEBI:15378"/>
        <dbReference type="ChEBI" id="CHEBI:33019"/>
        <dbReference type="ChEBI" id="CHEBI:37563"/>
        <dbReference type="ChEBI" id="CHEBI:57823"/>
        <dbReference type="ChEBI" id="CHEBI:58262"/>
        <dbReference type="EC" id="2.7.7.60"/>
    </reaction>
</comment>
<dbReference type="HAMAP" id="MF_00108">
    <property type="entry name" value="IspD"/>
    <property type="match status" value="1"/>
</dbReference>
<feature type="site" description="Transition state stabilizer" evidence="7">
    <location>
        <position position="31"/>
    </location>
</feature>
<reference evidence="8 9" key="1">
    <citation type="journal article" date="2012" name="Mol. Biol. Evol.">
        <title>Genome reduction and co-evolution between the primary and secondary bacterial symbionts of psyllids.</title>
        <authorList>
            <person name="Sloan D.B."/>
            <person name="Moran N.A."/>
        </authorList>
    </citation>
    <scope>NUCLEOTIDE SEQUENCE [LARGE SCALE GENOMIC DNA]</scope>
    <source>
        <strain evidence="8">Hcub_S</strain>
    </source>
</reference>
<dbReference type="NCBIfam" id="TIGR00453">
    <property type="entry name" value="ispD"/>
    <property type="match status" value="1"/>
</dbReference>
<comment type="similarity">
    <text evidence="3 7">Belongs to the IspD/TarI cytidylyltransferase family. IspD subfamily.</text>
</comment>
<keyword evidence="5 7" id="KW-0548">Nucleotidyltransferase</keyword>
<dbReference type="KEGG" id="sehc:A35E_00367"/>
<comment type="subunit">
    <text evidence="7">Homodimer.</text>
</comment>
<dbReference type="GO" id="GO:0019288">
    <property type="term" value="P:isopentenyl diphosphate biosynthetic process, methylerythritol 4-phosphate pathway"/>
    <property type="evidence" value="ECO:0007669"/>
    <property type="project" value="UniProtKB-UniRule"/>
</dbReference>
<dbReference type="GO" id="GO:0050518">
    <property type="term" value="F:2-C-methyl-D-erythritol 4-phosphate cytidylyltransferase activity"/>
    <property type="evidence" value="ECO:0007669"/>
    <property type="project" value="UniProtKB-UniRule"/>
</dbReference>
<evidence type="ECO:0000313" key="8">
    <source>
        <dbReference type="EMBL" id="AFP85663.1"/>
    </source>
</evidence>
<protein>
    <recommendedName>
        <fullName evidence="7">2-C-methyl-D-erythritol 4-phosphate cytidylyltransferase</fullName>
        <ecNumber evidence="7">2.7.7.60</ecNumber>
    </recommendedName>
    <alternativeName>
        <fullName evidence="7">4-diphosphocytidyl-2C-methyl-D-erythritol synthase</fullName>
    </alternativeName>
    <alternativeName>
        <fullName evidence="7">MEP cytidylyltransferase</fullName>
        <shortName evidence="7">MCT</shortName>
    </alternativeName>
</protein>
<dbReference type="RefSeq" id="WP_014888960.1">
    <property type="nucleotide sequence ID" value="NC_018420.1"/>
</dbReference>
<dbReference type="InterPro" id="IPR034683">
    <property type="entry name" value="IspD/TarI"/>
</dbReference>
<name>J3YT97_9ENTR</name>
<gene>
    <name evidence="7" type="primary">ispD</name>
    <name evidence="8" type="ORF">A35E_00367</name>
</gene>
<feature type="site" description="Transition state stabilizer" evidence="7">
    <location>
        <position position="24"/>
    </location>
</feature>
<dbReference type="InterPro" id="IPR018294">
    <property type="entry name" value="ISPD_synthase_CS"/>
</dbReference>
<accession>J3YT97</accession>
<dbReference type="AlphaFoldDB" id="J3YT97"/>
<evidence type="ECO:0000256" key="3">
    <source>
        <dbReference type="ARBA" id="ARBA00009789"/>
    </source>
</evidence>
<keyword evidence="9" id="KW-1185">Reference proteome</keyword>
<dbReference type="PROSITE" id="PS01295">
    <property type="entry name" value="ISPD"/>
    <property type="match status" value="1"/>
</dbReference>
<evidence type="ECO:0000313" key="9">
    <source>
        <dbReference type="Proteomes" id="UP000003937"/>
    </source>
</evidence>
<comment type="pathway">
    <text evidence="2 7">Isoprenoid biosynthesis; isopentenyl diphosphate biosynthesis via DXP pathway; isopentenyl diphosphate from 1-deoxy-D-xylulose 5-phosphate: step 2/6.</text>
</comment>
<dbReference type="Pfam" id="PF01128">
    <property type="entry name" value="IspD"/>
    <property type="match status" value="1"/>
</dbReference>
<evidence type="ECO:0000256" key="2">
    <source>
        <dbReference type="ARBA" id="ARBA00004787"/>
    </source>
</evidence>
<dbReference type="Proteomes" id="UP000003937">
    <property type="component" value="Chromosome"/>
</dbReference>
<keyword evidence="6 7" id="KW-0414">Isoprene biosynthesis</keyword>
<keyword evidence="4 7" id="KW-0808">Transferase</keyword>
<dbReference type="InterPro" id="IPR050088">
    <property type="entry name" value="IspD/TarI_cytidylyltransf_bact"/>
</dbReference>
<dbReference type="HOGENOM" id="CLU_061281_3_1_6"/>
<dbReference type="InterPro" id="IPR029044">
    <property type="entry name" value="Nucleotide-diphossugar_trans"/>
</dbReference>
<feature type="site" description="Positions MEP for the nucleophilic attack" evidence="7">
    <location>
        <position position="219"/>
    </location>
</feature>
<dbReference type="FunFam" id="3.90.550.10:FF:000003">
    <property type="entry name" value="2-C-methyl-D-erythritol 4-phosphate cytidylyltransferase"/>
    <property type="match status" value="1"/>
</dbReference>
<dbReference type="CDD" id="cd02516">
    <property type="entry name" value="CDP-ME_synthetase"/>
    <property type="match status" value="1"/>
</dbReference>
<evidence type="ECO:0000256" key="7">
    <source>
        <dbReference type="HAMAP-Rule" id="MF_00108"/>
    </source>
</evidence>
<proteinExistence type="inferred from homology"/>
<evidence type="ECO:0000256" key="1">
    <source>
        <dbReference type="ARBA" id="ARBA00001282"/>
    </source>
</evidence>
<dbReference type="UniPathway" id="UPA00056">
    <property type="reaction ID" value="UER00093"/>
</dbReference>
<dbReference type="SUPFAM" id="SSF53448">
    <property type="entry name" value="Nucleotide-diphospho-sugar transferases"/>
    <property type="match status" value="1"/>
</dbReference>
<dbReference type="InterPro" id="IPR001228">
    <property type="entry name" value="IspD"/>
</dbReference>
<dbReference type="PANTHER" id="PTHR32125:SF4">
    <property type="entry name" value="2-C-METHYL-D-ERYTHRITOL 4-PHOSPHATE CYTIDYLYLTRANSFERASE, CHLOROPLASTIC"/>
    <property type="match status" value="1"/>
</dbReference>
<organism evidence="8 9">
    <name type="scientific">secondary endosymbiont of Heteropsylla cubana</name>
    <dbReference type="NCBI Taxonomy" id="134287"/>
    <lineage>
        <taxon>Bacteria</taxon>
        <taxon>Pseudomonadati</taxon>
        <taxon>Pseudomonadota</taxon>
        <taxon>Gammaproteobacteria</taxon>
        <taxon>Enterobacterales</taxon>
        <taxon>Enterobacteriaceae</taxon>
        <taxon>aphid secondary symbionts</taxon>
    </lineage>
</organism>